<evidence type="ECO:0000256" key="1">
    <source>
        <dbReference type="RuleBase" id="RU365057"/>
    </source>
</evidence>
<keyword evidence="1" id="KW-0539">Nucleus</keyword>
<reference evidence="4 5" key="1">
    <citation type="journal article" date="2024" name="Nat. Commun.">
        <title>Phylogenomics reveals the evolutionary origins of lichenization in chlorophyte algae.</title>
        <authorList>
            <person name="Puginier C."/>
            <person name="Libourel C."/>
            <person name="Otte J."/>
            <person name="Skaloud P."/>
            <person name="Haon M."/>
            <person name="Grisel S."/>
            <person name="Petersen M."/>
            <person name="Berrin J.G."/>
            <person name="Delaux P.M."/>
            <person name="Dal Grande F."/>
            <person name="Keller J."/>
        </authorList>
    </citation>
    <scope>NUCLEOTIDE SEQUENCE [LARGE SCALE GENOMIC DNA]</scope>
    <source>
        <strain evidence="4 5">SAG 216-7</strain>
    </source>
</reference>
<feature type="region of interest" description="Disordered" evidence="2">
    <location>
        <begin position="671"/>
        <end position="800"/>
    </location>
</feature>
<dbReference type="PANTHER" id="PTHR12730">
    <property type="entry name" value="HSDA/SDA1-RELATED"/>
    <property type="match status" value="1"/>
</dbReference>
<feature type="compositionally biased region" description="Acidic residues" evidence="2">
    <location>
        <begin position="491"/>
        <end position="548"/>
    </location>
</feature>
<dbReference type="Proteomes" id="UP001491310">
    <property type="component" value="Unassembled WGS sequence"/>
</dbReference>
<dbReference type="SUPFAM" id="SSF48371">
    <property type="entry name" value="ARM repeat"/>
    <property type="match status" value="1"/>
</dbReference>
<comment type="caution">
    <text evidence="4">The sequence shown here is derived from an EMBL/GenBank/DDBJ whole genome shotgun (WGS) entry which is preliminary data.</text>
</comment>
<keyword evidence="1" id="KW-0653">Protein transport</keyword>
<feature type="domain" description="SDA1 N-terminal" evidence="3">
    <location>
        <begin position="60"/>
        <end position="429"/>
    </location>
</feature>
<organism evidence="4 5">
    <name type="scientific">Coccomyxa subellipsoidea</name>
    <dbReference type="NCBI Taxonomy" id="248742"/>
    <lineage>
        <taxon>Eukaryota</taxon>
        <taxon>Viridiplantae</taxon>
        <taxon>Chlorophyta</taxon>
        <taxon>core chlorophytes</taxon>
        <taxon>Trebouxiophyceae</taxon>
        <taxon>Trebouxiophyceae incertae sedis</taxon>
        <taxon>Coccomyxaceae</taxon>
        <taxon>Coccomyxa</taxon>
    </lineage>
</organism>
<feature type="compositionally biased region" description="Acidic residues" evidence="2">
    <location>
        <begin position="688"/>
        <end position="698"/>
    </location>
</feature>
<dbReference type="InterPro" id="IPR012977">
    <property type="entry name" value="SDA1_N"/>
</dbReference>
<evidence type="ECO:0000256" key="2">
    <source>
        <dbReference type="SAM" id="MobiDB-lite"/>
    </source>
</evidence>
<comment type="subcellular location">
    <subcellularLocation>
        <location evidence="1">Nucleus</location>
        <location evidence="1">Nucleolus</location>
    </subcellularLocation>
</comment>
<dbReference type="EMBL" id="JALJOT010000004">
    <property type="protein sequence ID" value="KAK9916028.1"/>
    <property type="molecule type" value="Genomic_DNA"/>
</dbReference>
<feature type="compositionally biased region" description="Basic and acidic residues" evidence="2">
    <location>
        <begin position="606"/>
        <end position="620"/>
    </location>
</feature>
<evidence type="ECO:0000313" key="5">
    <source>
        <dbReference type="Proteomes" id="UP001491310"/>
    </source>
</evidence>
<keyword evidence="1" id="KW-0690">Ribosome biogenesis</keyword>
<keyword evidence="5" id="KW-1185">Reference proteome</keyword>
<dbReference type="PANTHER" id="PTHR12730:SF0">
    <property type="entry name" value="PROTEIN SDA1 HOMOLOG"/>
    <property type="match status" value="1"/>
</dbReference>
<evidence type="ECO:0000259" key="3">
    <source>
        <dbReference type="Pfam" id="PF08158"/>
    </source>
</evidence>
<dbReference type="Pfam" id="PF08158">
    <property type="entry name" value="SDA1_HEAT"/>
    <property type="match status" value="1"/>
</dbReference>
<feature type="region of interest" description="Disordered" evidence="2">
    <location>
        <begin position="488"/>
        <end position="638"/>
    </location>
</feature>
<evidence type="ECO:0000313" key="4">
    <source>
        <dbReference type="EMBL" id="KAK9916028.1"/>
    </source>
</evidence>
<dbReference type="InterPro" id="IPR016024">
    <property type="entry name" value="ARM-type_fold"/>
</dbReference>
<feature type="compositionally biased region" description="Gly residues" evidence="2">
    <location>
        <begin position="567"/>
        <end position="578"/>
    </location>
</feature>
<feature type="compositionally biased region" description="Basic and acidic residues" evidence="2">
    <location>
        <begin position="766"/>
        <end position="784"/>
    </location>
</feature>
<feature type="compositionally biased region" description="Basic residues" evidence="2">
    <location>
        <begin position="785"/>
        <end position="800"/>
    </location>
</feature>
<keyword evidence="1" id="KW-0813">Transport</keyword>
<name>A0ABR2YW50_9CHLO</name>
<feature type="compositionally biased region" description="Basic and acidic residues" evidence="2">
    <location>
        <begin position="700"/>
        <end position="712"/>
    </location>
</feature>
<comment type="function">
    <text evidence="1">Required for 60S pre-ribosomal subunits export to the cytoplasm.</text>
</comment>
<proteinExistence type="inferred from homology"/>
<protein>
    <recommendedName>
        <fullName evidence="1">Protein SDA1</fullName>
    </recommendedName>
</protein>
<comment type="similarity">
    <text evidence="1">Belongs to the SDA1 family.</text>
</comment>
<accession>A0ABR2YW50</accession>
<dbReference type="InterPro" id="IPR027312">
    <property type="entry name" value="Sda1"/>
</dbReference>
<gene>
    <name evidence="4" type="ORF">WJX75_007566</name>
</gene>
<feature type="compositionally biased region" description="Basic and acidic residues" evidence="2">
    <location>
        <begin position="725"/>
        <end position="741"/>
    </location>
</feature>
<sequence length="800" mass="89299">MVAEARSGADLLALQANIKRDPDGYADEFRLQFRHYKASLEIFNLKPSKESREFAELVHFVAQVSQCYPKDTQGFTAEVIQLLETHYAVLDPALRRGLVKALILLRNKGQLTPTELHPLFFRLFRCQDKDLRQMLFRHIISDIKSANQKQRNERLNRSLQNFLYGCLANEGEAAAKPALAVLTELWRRQIWRDARTANVIASAALHESPRILLAAVKFFLGQDEAAEDGDDDIDAEGVKAVNPSKAEVYNASKKGTPSSKKKKMARLKRVMATVKKQERREKVDSTQGFAAIQLLHDPQTFAEKLFSRLQKGSGEKFETRMALMTLVSRVIGVHKLLLLNFYPFMQRYLQPHQRDVPQLLATLVQACHDLVPPDVVAPVLRQLVDSFVHDRARPEVMTLGLKTVRELCTRTPLVMTPELLQDLVLYKKFRNKEVASAARGLIGLFRELNPSMLEKKDRGRGADMEAAPLSYGASQVQFRVEGAQLLQDAEERGDVDDEEEGEDGDESEDSEEEAEDGSEVVDDEDIEEADVASGSDEDELEEMDEDAEVGSLELGSSGEEDDEIVGSRGGEAGTSGRGAEGEEGSGHKGQKRKQAADPESMQSLKKQLEDARKKRLKLGDDGGGTDQAAGVPDAVAKSLPVEPLEYGRILTEEDFERIRELRHRQKVEGVMRKHGLKSASKRERLLAEAEEEADEALAEQDARATIGERRVDPNALTSKQKSRKDKAERMASVLEGREGREFGAAASRRKQKTGGTSNKQKAKKKSLPDRAKTQVMKRRLEGGRKGGKKGFKGRVSRARR</sequence>